<reference evidence="2 3" key="1">
    <citation type="submission" date="2014-06" db="EMBL/GenBank/DDBJ databases">
        <title>Evolutionary Origins and Diversification of the Mycorrhizal Mutualists.</title>
        <authorList>
            <consortium name="DOE Joint Genome Institute"/>
            <consortium name="Mycorrhizal Genomics Consortium"/>
            <person name="Kohler A."/>
            <person name="Kuo A."/>
            <person name="Nagy L.G."/>
            <person name="Floudas D."/>
            <person name="Copeland A."/>
            <person name="Barry K.W."/>
            <person name="Cichocki N."/>
            <person name="Veneault-Fourrey C."/>
            <person name="LaButti K."/>
            <person name="Lindquist E.A."/>
            <person name="Lipzen A."/>
            <person name="Lundell T."/>
            <person name="Morin E."/>
            <person name="Murat C."/>
            <person name="Riley R."/>
            <person name="Ohm R."/>
            <person name="Sun H."/>
            <person name="Tunlid A."/>
            <person name="Henrissat B."/>
            <person name="Grigoriev I.V."/>
            <person name="Hibbett D.S."/>
            <person name="Martin F."/>
        </authorList>
    </citation>
    <scope>NUCLEOTIDE SEQUENCE [LARGE SCALE GENOMIC DNA]</scope>
    <source>
        <strain evidence="2 3">SS14</strain>
    </source>
</reference>
<gene>
    <name evidence="2" type="ORF">M422DRAFT_269108</name>
</gene>
<dbReference type="Proteomes" id="UP000054279">
    <property type="component" value="Unassembled WGS sequence"/>
</dbReference>
<dbReference type="OrthoDB" id="3341476at2759"/>
<keyword evidence="3" id="KW-1185">Reference proteome</keyword>
<evidence type="ECO:0000313" key="3">
    <source>
        <dbReference type="Proteomes" id="UP000054279"/>
    </source>
</evidence>
<proteinExistence type="predicted"/>
<name>A0A0C9TIR4_SPHS4</name>
<organism evidence="2 3">
    <name type="scientific">Sphaerobolus stellatus (strain SS14)</name>
    <dbReference type="NCBI Taxonomy" id="990650"/>
    <lineage>
        <taxon>Eukaryota</taxon>
        <taxon>Fungi</taxon>
        <taxon>Dikarya</taxon>
        <taxon>Basidiomycota</taxon>
        <taxon>Agaricomycotina</taxon>
        <taxon>Agaricomycetes</taxon>
        <taxon>Phallomycetidae</taxon>
        <taxon>Geastrales</taxon>
        <taxon>Sphaerobolaceae</taxon>
        <taxon>Sphaerobolus</taxon>
    </lineage>
</organism>
<accession>A0A0C9TIR4</accession>
<feature type="compositionally biased region" description="Low complexity" evidence="1">
    <location>
        <begin position="14"/>
        <end position="27"/>
    </location>
</feature>
<evidence type="ECO:0000256" key="1">
    <source>
        <dbReference type="SAM" id="MobiDB-lite"/>
    </source>
</evidence>
<evidence type="ECO:0000313" key="2">
    <source>
        <dbReference type="EMBL" id="KIJ29453.1"/>
    </source>
</evidence>
<dbReference type="EMBL" id="KN837282">
    <property type="protein sequence ID" value="KIJ29453.1"/>
    <property type="molecule type" value="Genomic_DNA"/>
</dbReference>
<feature type="compositionally biased region" description="Polar residues" evidence="1">
    <location>
        <begin position="53"/>
        <end position="71"/>
    </location>
</feature>
<protein>
    <submittedName>
        <fullName evidence="2">Unplaced genomic scaffold SPHSTscaffold_207, whole genome shotgun sequence</fullName>
    </submittedName>
</protein>
<dbReference type="AlphaFoldDB" id="A0A0C9TIR4"/>
<dbReference type="HOGENOM" id="CLU_1367015_0_0_1"/>
<sequence length="200" mass="21711">MAKDCLRAKPPPTTTTTTTQTKARTATIEAVADSSESTKASGISPRKGFIQELPSTSARSATLQFQPSAQPSEAPDISEPFDGPQTSLTNPTPPKIPISFINAIAFNRACKLEGSQSFSLNLSNPTLFTQATKTDEPVDLSSIPSEYHDYADVFLKGMLTCYLHTDLMISRSIWKKERPPLGTNLFPFSDRAQGSLRILG</sequence>
<feature type="region of interest" description="Disordered" evidence="1">
    <location>
        <begin position="1"/>
        <end position="93"/>
    </location>
</feature>